<comment type="subcellular location">
    <subcellularLocation>
        <location evidence="1 10">Endoplasmic reticulum membrane</location>
        <topology evidence="1 10">Multi-pass membrane protein</topology>
    </subcellularLocation>
</comment>
<feature type="transmembrane region" description="Helical" evidence="10">
    <location>
        <begin position="193"/>
        <end position="215"/>
    </location>
</feature>
<evidence type="ECO:0000256" key="5">
    <source>
        <dbReference type="ARBA" id="ARBA00022679"/>
    </source>
</evidence>
<dbReference type="AlphaFoldDB" id="A0AAV8UT57"/>
<comment type="similarity">
    <text evidence="3 10">Belongs to the ALG6/ALG8 glucosyltransferase family.</text>
</comment>
<dbReference type="GO" id="GO:0042283">
    <property type="term" value="F:dolichyl pyrophosphate Glc1Man9GlcNAc2 alpha-1,3-glucosyltransferase activity"/>
    <property type="evidence" value="ECO:0007669"/>
    <property type="project" value="TreeGrafter"/>
</dbReference>
<keyword evidence="6 10" id="KW-0812">Transmembrane</keyword>
<organism evidence="12 13">
    <name type="scientific">Rhodosorus marinus</name>
    <dbReference type="NCBI Taxonomy" id="101924"/>
    <lineage>
        <taxon>Eukaryota</taxon>
        <taxon>Rhodophyta</taxon>
        <taxon>Stylonematophyceae</taxon>
        <taxon>Stylonematales</taxon>
        <taxon>Stylonemataceae</taxon>
        <taxon>Rhodosorus</taxon>
    </lineage>
</organism>
<dbReference type="EMBL" id="JAMWBK010000004">
    <property type="protein sequence ID" value="KAJ8905735.1"/>
    <property type="molecule type" value="Genomic_DNA"/>
</dbReference>
<dbReference type="Pfam" id="PF03155">
    <property type="entry name" value="Alg6_Alg8"/>
    <property type="match status" value="1"/>
</dbReference>
<evidence type="ECO:0000256" key="1">
    <source>
        <dbReference type="ARBA" id="ARBA00004477"/>
    </source>
</evidence>
<evidence type="ECO:0000313" key="12">
    <source>
        <dbReference type="EMBL" id="KAJ8905735.1"/>
    </source>
</evidence>
<sequence>MQFVAADDMAEREDEQDGEKEPSNMFNLKIVVLLFSVSLKMLFFPAYRSTDFEVHRNWLAITSSLPLEQWYTDETSVWTLDYPPMFAYFEFGLGFIAKWVDDEMLILDNIPYASLETIVFQRLTVILFGDLAIFAAVQAHHASAYDLALLLLHPALLIVDNIHFQYNGFAIGALLLALAWLPDRRLAPLGAAFFAIALNLKQTLLFAVPAVTLVVLISAPILQAVVSFSGVFLGIWLPFIKQTDVLIKRLFPFGRGLLHSYWAPNVWALIASLDIFASALIGGEPSPSTRGLIGFAEPFVIMPNPSPLGSLCMTILAMLPALFYLALNKGDRRTKLLIAVSHSFLSAFVFGWHVHEKALLLAILPLCFVAGHHDRWCSVFRVLCMSGTLSMFPLLYEPAELLPKYMLFLGFAAFLATTMNRNWTLIESVYYTGMIPIEIYSTFVHTKVLPVGYEFVPQALISCYCAVGIVFAYCRSTSILLSSISASKSQSDDGGQGQPKELKRD</sequence>
<keyword evidence="8 10" id="KW-1133">Transmembrane helix</keyword>
<proteinExistence type="inferred from homology"/>
<dbReference type="Proteomes" id="UP001157974">
    <property type="component" value="Unassembled WGS sequence"/>
</dbReference>
<protein>
    <recommendedName>
        <fullName evidence="10">Alpha-1,3-glucosyltransferase</fullName>
        <ecNumber evidence="10">2.4.1.-</ecNumber>
    </recommendedName>
</protein>
<evidence type="ECO:0000256" key="7">
    <source>
        <dbReference type="ARBA" id="ARBA00022824"/>
    </source>
</evidence>
<keyword evidence="7 10" id="KW-0256">Endoplasmic reticulum</keyword>
<dbReference type="GO" id="GO:0006487">
    <property type="term" value="P:protein N-linked glycosylation"/>
    <property type="evidence" value="ECO:0007669"/>
    <property type="project" value="TreeGrafter"/>
</dbReference>
<feature type="transmembrane region" description="Helical" evidence="10">
    <location>
        <begin position="336"/>
        <end position="355"/>
    </location>
</feature>
<feature type="compositionally biased region" description="Acidic residues" evidence="11">
    <location>
        <begin position="8"/>
        <end position="18"/>
    </location>
</feature>
<dbReference type="PANTHER" id="PTHR12413">
    <property type="entry name" value="DOLICHYL GLYCOSYLTRANSFERASE"/>
    <property type="match status" value="1"/>
</dbReference>
<feature type="transmembrane region" description="Helical" evidence="10">
    <location>
        <begin position="123"/>
        <end position="142"/>
    </location>
</feature>
<evidence type="ECO:0000256" key="9">
    <source>
        <dbReference type="ARBA" id="ARBA00023136"/>
    </source>
</evidence>
<gene>
    <name evidence="12" type="ORF">NDN08_002240</name>
</gene>
<dbReference type="InterPro" id="IPR004856">
    <property type="entry name" value="Glyco_trans_ALG6/ALG8"/>
</dbReference>
<evidence type="ECO:0000256" key="6">
    <source>
        <dbReference type="ARBA" id="ARBA00022692"/>
    </source>
</evidence>
<evidence type="ECO:0000256" key="4">
    <source>
        <dbReference type="ARBA" id="ARBA00022676"/>
    </source>
</evidence>
<evidence type="ECO:0000256" key="3">
    <source>
        <dbReference type="ARBA" id="ARBA00008715"/>
    </source>
</evidence>
<evidence type="ECO:0000256" key="2">
    <source>
        <dbReference type="ARBA" id="ARBA00004922"/>
    </source>
</evidence>
<evidence type="ECO:0000313" key="13">
    <source>
        <dbReference type="Proteomes" id="UP001157974"/>
    </source>
</evidence>
<feature type="transmembrane region" description="Helical" evidence="10">
    <location>
        <begin position="26"/>
        <end position="47"/>
    </location>
</feature>
<evidence type="ECO:0000256" key="10">
    <source>
        <dbReference type="RuleBase" id="RU363110"/>
    </source>
</evidence>
<keyword evidence="5 10" id="KW-0808">Transferase</keyword>
<evidence type="ECO:0000256" key="8">
    <source>
        <dbReference type="ARBA" id="ARBA00022989"/>
    </source>
</evidence>
<feature type="transmembrane region" description="Helical" evidence="10">
    <location>
        <begin position="405"/>
        <end position="423"/>
    </location>
</feature>
<keyword evidence="4 10" id="KW-0328">Glycosyltransferase</keyword>
<dbReference type="EC" id="2.4.1.-" evidence="10"/>
<reference evidence="12 13" key="1">
    <citation type="journal article" date="2023" name="Nat. Commun.">
        <title>Origin of minicircular mitochondrial genomes in red algae.</title>
        <authorList>
            <person name="Lee Y."/>
            <person name="Cho C.H."/>
            <person name="Lee Y.M."/>
            <person name="Park S.I."/>
            <person name="Yang J.H."/>
            <person name="West J.A."/>
            <person name="Bhattacharya D."/>
            <person name="Yoon H.S."/>
        </authorList>
    </citation>
    <scope>NUCLEOTIDE SEQUENCE [LARGE SCALE GENOMIC DNA]</scope>
    <source>
        <strain evidence="12 13">CCMP1338</strain>
        <tissue evidence="12">Whole cell</tissue>
    </source>
</reference>
<dbReference type="GO" id="GO:0005789">
    <property type="term" value="C:endoplasmic reticulum membrane"/>
    <property type="evidence" value="ECO:0007669"/>
    <property type="project" value="UniProtKB-SubCell"/>
</dbReference>
<feature type="region of interest" description="Disordered" evidence="11">
    <location>
        <begin position="1"/>
        <end position="21"/>
    </location>
</feature>
<feature type="transmembrane region" description="Helical" evidence="10">
    <location>
        <begin position="455"/>
        <end position="474"/>
    </location>
</feature>
<keyword evidence="9 10" id="KW-0472">Membrane</keyword>
<accession>A0AAV8UT57</accession>
<comment type="pathway">
    <text evidence="2 10">Protein modification; protein glycosylation.</text>
</comment>
<keyword evidence="13" id="KW-1185">Reference proteome</keyword>
<comment type="caution">
    <text evidence="12">The sequence shown here is derived from an EMBL/GenBank/DDBJ whole genome shotgun (WGS) entry which is preliminary data.</text>
</comment>
<feature type="transmembrane region" description="Helical" evidence="10">
    <location>
        <begin position="261"/>
        <end position="281"/>
    </location>
</feature>
<evidence type="ECO:0000256" key="11">
    <source>
        <dbReference type="SAM" id="MobiDB-lite"/>
    </source>
</evidence>
<feature type="transmembrane region" description="Helical" evidence="10">
    <location>
        <begin position="221"/>
        <end position="240"/>
    </location>
</feature>
<feature type="transmembrane region" description="Helical" evidence="10">
    <location>
        <begin position="308"/>
        <end position="327"/>
    </location>
</feature>
<dbReference type="PANTHER" id="PTHR12413:SF2">
    <property type="entry name" value="DOLICHYL PYROPHOSPHATE GLC1MAN9GLCNAC2 ALPHA-1,3-GLUCOSYLTRANSFERASE-RELATED"/>
    <property type="match status" value="1"/>
</dbReference>
<feature type="transmembrane region" description="Helical" evidence="10">
    <location>
        <begin position="162"/>
        <end position="181"/>
    </location>
</feature>
<name>A0AAV8UT57_9RHOD</name>